<evidence type="ECO:0000313" key="2">
    <source>
        <dbReference type="Proteomes" id="UP000005602"/>
    </source>
</evidence>
<protein>
    <submittedName>
        <fullName evidence="1">Uncharacterized protein</fullName>
    </submittedName>
</protein>
<reference evidence="1" key="1">
    <citation type="submission" date="2008-03" db="EMBL/GenBank/DDBJ databases">
        <authorList>
            <person name="Fulton L."/>
            <person name="Clifton S."/>
            <person name="Fulton B."/>
            <person name="Xu J."/>
            <person name="Minx P."/>
            <person name="Pepin K.H."/>
            <person name="Johnson M."/>
            <person name="Thiruvilangam P."/>
            <person name="Bhonagiri V."/>
            <person name="Nash W.E."/>
            <person name="Mardis E.R."/>
            <person name="Wilson R.K."/>
        </authorList>
    </citation>
    <scope>NUCLEOTIDE SEQUENCE</scope>
    <source>
        <strain evidence="1">ATCC BAA-102</strain>
    </source>
</reference>
<proteinExistence type="predicted"/>
<reference evidence="1" key="2">
    <citation type="submission" date="2013-09" db="EMBL/GenBank/DDBJ databases">
        <title>Draft genome sequence of Streptococcus infantarius subsp. infantarius ATCC BAA-102.</title>
        <authorList>
            <person name="Sudarsanam P."/>
            <person name="Ley R."/>
            <person name="Guruge J."/>
            <person name="Turnbaugh P.J."/>
            <person name="Mahowald M."/>
            <person name="Liep D."/>
            <person name="Gordon J."/>
        </authorList>
    </citation>
    <scope>NUCLEOTIDE SEQUENCE</scope>
    <source>
        <strain evidence="1">ATCC BAA-102</strain>
    </source>
</reference>
<comment type="caution">
    <text evidence="1">The sequence shown here is derived from an EMBL/GenBank/DDBJ whole genome shotgun (WGS) entry which is preliminary data.</text>
</comment>
<evidence type="ECO:0000313" key="1">
    <source>
        <dbReference type="EMBL" id="EDT48397.1"/>
    </source>
</evidence>
<sequence length="64" mass="7391">MTALDRDITELDSRMIPKTMDKIPCSKYQSERLTLLEYIKRLVKPDKKIIMAIIQPIMAVVVKG</sequence>
<keyword evidence="2" id="KW-1185">Reference proteome</keyword>
<gene>
    <name evidence="1" type="ORF">STRINF_00321</name>
</gene>
<dbReference type="EMBL" id="ABJK02000012">
    <property type="protein sequence ID" value="EDT48397.1"/>
    <property type="molecule type" value="Genomic_DNA"/>
</dbReference>
<dbReference type="Proteomes" id="UP000005602">
    <property type="component" value="Unassembled WGS sequence"/>
</dbReference>
<name>A0ABM9XGH7_9STRE</name>
<organism evidence="1 2">
    <name type="scientific">Streptococcus infantarius subsp. infantarius ATCC BAA-102</name>
    <dbReference type="NCBI Taxonomy" id="471872"/>
    <lineage>
        <taxon>Bacteria</taxon>
        <taxon>Bacillati</taxon>
        <taxon>Bacillota</taxon>
        <taxon>Bacilli</taxon>
        <taxon>Lactobacillales</taxon>
        <taxon>Streptococcaceae</taxon>
        <taxon>Streptococcus</taxon>
    </lineage>
</organism>
<accession>A0ABM9XGH7</accession>